<name>A0ABW0P5U3_9HYPH</name>
<reference evidence="2" key="1">
    <citation type="journal article" date="2019" name="Int. J. Syst. Evol. Microbiol.">
        <title>The Global Catalogue of Microorganisms (GCM) 10K type strain sequencing project: providing services to taxonomists for standard genome sequencing and annotation.</title>
        <authorList>
            <consortium name="The Broad Institute Genomics Platform"/>
            <consortium name="The Broad Institute Genome Sequencing Center for Infectious Disease"/>
            <person name="Wu L."/>
            <person name="Ma J."/>
        </authorList>
    </citation>
    <scope>NUCLEOTIDE SEQUENCE [LARGE SCALE GENOMIC DNA]</scope>
    <source>
        <strain evidence="2">CCUG 43117</strain>
    </source>
</reference>
<gene>
    <name evidence="1" type="ORF">ACFPN9_20050</name>
</gene>
<sequence>MSNNKSLFSITAKTPEGENAVTEVRVDLSSKTKASALLEEILREAKRNIASRSVNFDDFSGDSAYLDALDAAVEKVTVEAISVGENDTHFFCRARVSDVDRRIFVRNIAAPCAGAASILMIWELSQVLSKAITDEDALLDFFDGVELETPYAIQAAETVARSYVVSTPAGDDVLVATNRPSISRMIDDVAEVFILAAVIDPTINPEQFTSISKLGPSVRYSTEARYNDGDDHRTWVEATDDEEAEFHAACEVEANQTGNAEKPVIDDLGDFIEGVDGIRVTSCEPDPVTREELLQAVRDAVVAYDTRSGLQDAMSKLRDMAQSMAA</sequence>
<dbReference type="RefSeq" id="WP_377817472.1">
    <property type="nucleotide sequence ID" value="NZ_JBHSLU010000063.1"/>
</dbReference>
<comment type="caution">
    <text evidence="1">The sequence shown here is derived from an EMBL/GenBank/DDBJ whole genome shotgun (WGS) entry which is preliminary data.</text>
</comment>
<keyword evidence="2" id="KW-1185">Reference proteome</keyword>
<organism evidence="1 2">
    <name type="scientific">Bosea massiliensis</name>
    <dbReference type="NCBI Taxonomy" id="151419"/>
    <lineage>
        <taxon>Bacteria</taxon>
        <taxon>Pseudomonadati</taxon>
        <taxon>Pseudomonadota</taxon>
        <taxon>Alphaproteobacteria</taxon>
        <taxon>Hyphomicrobiales</taxon>
        <taxon>Boseaceae</taxon>
        <taxon>Bosea</taxon>
    </lineage>
</organism>
<accession>A0ABW0P5U3</accession>
<dbReference type="EMBL" id="JBHSLU010000063">
    <property type="protein sequence ID" value="MFC5507538.1"/>
    <property type="molecule type" value="Genomic_DNA"/>
</dbReference>
<dbReference type="Proteomes" id="UP001596060">
    <property type="component" value="Unassembled WGS sequence"/>
</dbReference>
<proteinExistence type="predicted"/>
<evidence type="ECO:0000313" key="2">
    <source>
        <dbReference type="Proteomes" id="UP001596060"/>
    </source>
</evidence>
<evidence type="ECO:0000313" key="1">
    <source>
        <dbReference type="EMBL" id="MFC5507538.1"/>
    </source>
</evidence>
<protein>
    <submittedName>
        <fullName evidence="1">Uncharacterized protein</fullName>
    </submittedName>
</protein>